<name>A0A9X1QSQ1_9CORY</name>
<dbReference type="GO" id="GO:0006825">
    <property type="term" value="P:copper ion transport"/>
    <property type="evidence" value="ECO:0007669"/>
    <property type="project" value="InterPro"/>
</dbReference>
<dbReference type="SUPFAM" id="SSF55008">
    <property type="entry name" value="HMA, heavy metal-associated domain"/>
    <property type="match status" value="1"/>
</dbReference>
<organism evidence="3 4">
    <name type="scientific">Corynebacterium uropygiale</name>
    <dbReference type="NCBI Taxonomy" id="1775911"/>
    <lineage>
        <taxon>Bacteria</taxon>
        <taxon>Bacillati</taxon>
        <taxon>Actinomycetota</taxon>
        <taxon>Actinomycetes</taxon>
        <taxon>Mycobacteriales</taxon>
        <taxon>Corynebacteriaceae</taxon>
        <taxon>Corynebacterium</taxon>
    </lineage>
</organism>
<dbReference type="PROSITE" id="PS01047">
    <property type="entry name" value="HMA_1"/>
    <property type="match status" value="1"/>
</dbReference>
<dbReference type="InterPro" id="IPR006121">
    <property type="entry name" value="HMA_dom"/>
</dbReference>
<dbReference type="Pfam" id="PF00403">
    <property type="entry name" value="HMA"/>
    <property type="match status" value="1"/>
</dbReference>
<reference evidence="3" key="1">
    <citation type="submission" date="2022-01" db="EMBL/GenBank/DDBJ databases">
        <title>Corynebacterium sp. nov isolated from isolated from the feces of the greater white-fronted geese (Anser albifrons) at Poyang Lake, PR China.</title>
        <authorList>
            <person name="Liu Q."/>
        </authorList>
    </citation>
    <scope>NUCLEOTIDE SEQUENCE</scope>
    <source>
        <strain evidence="3">JCM 32435</strain>
    </source>
</reference>
<dbReference type="Gene3D" id="3.30.70.100">
    <property type="match status" value="1"/>
</dbReference>
<dbReference type="RefSeq" id="WP_236120017.1">
    <property type="nucleotide sequence ID" value="NZ_JAKGSI010000006.1"/>
</dbReference>
<keyword evidence="4" id="KW-1185">Reference proteome</keyword>
<evidence type="ECO:0000256" key="1">
    <source>
        <dbReference type="ARBA" id="ARBA00022723"/>
    </source>
</evidence>
<dbReference type="EMBL" id="JAKGSI010000006">
    <property type="protein sequence ID" value="MCF4007697.1"/>
    <property type="molecule type" value="Genomic_DNA"/>
</dbReference>
<dbReference type="InterPro" id="IPR017969">
    <property type="entry name" value="Heavy-metal-associated_CS"/>
</dbReference>
<evidence type="ECO:0000313" key="4">
    <source>
        <dbReference type="Proteomes" id="UP001139336"/>
    </source>
</evidence>
<sequence>MIKNYSVKGMSCEHCANAVKGEVGEIPGVQGVDVDLAAGLVTVTGQDFTDDQVDAAVNEAGYTVE</sequence>
<comment type="caution">
    <text evidence="3">The sequence shown here is derived from an EMBL/GenBank/DDBJ whole genome shotgun (WGS) entry which is preliminary data.</text>
</comment>
<dbReference type="AlphaFoldDB" id="A0A9X1QSQ1"/>
<proteinExistence type="predicted"/>
<keyword evidence="1" id="KW-0479">Metal-binding</keyword>
<evidence type="ECO:0000313" key="3">
    <source>
        <dbReference type="EMBL" id="MCF4007697.1"/>
    </source>
</evidence>
<evidence type="ECO:0000259" key="2">
    <source>
        <dbReference type="PROSITE" id="PS50846"/>
    </source>
</evidence>
<accession>A0A9X1QSQ1</accession>
<dbReference type="PROSITE" id="PS50846">
    <property type="entry name" value="HMA_2"/>
    <property type="match status" value="1"/>
</dbReference>
<feature type="domain" description="HMA" evidence="2">
    <location>
        <begin position="1"/>
        <end position="65"/>
    </location>
</feature>
<dbReference type="CDD" id="cd00371">
    <property type="entry name" value="HMA"/>
    <property type="match status" value="1"/>
</dbReference>
<gene>
    <name evidence="3" type="ORF">L1O03_11035</name>
</gene>
<dbReference type="Proteomes" id="UP001139336">
    <property type="component" value="Unassembled WGS sequence"/>
</dbReference>
<dbReference type="InterPro" id="IPR036163">
    <property type="entry name" value="HMA_dom_sf"/>
</dbReference>
<dbReference type="PRINTS" id="PR00944">
    <property type="entry name" value="CUEXPORT"/>
</dbReference>
<dbReference type="GO" id="GO:0005507">
    <property type="term" value="F:copper ion binding"/>
    <property type="evidence" value="ECO:0007669"/>
    <property type="project" value="InterPro"/>
</dbReference>
<protein>
    <submittedName>
        <fullName evidence="3">Heavy-metal-associated domain-containing protein</fullName>
    </submittedName>
</protein>
<dbReference type="InterPro" id="IPR000428">
    <property type="entry name" value="Cu-bd"/>
</dbReference>